<reference evidence="2 3" key="1">
    <citation type="submission" date="2023-01" db="EMBL/GenBank/DDBJ databases">
        <title>Analysis of 21 Apiospora genomes using comparative genomics revels a genus with tremendous synthesis potential of carbohydrate active enzymes and secondary metabolites.</title>
        <authorList>
            <person name="Sorensen T."/>
        </authorList>
    </citation>
    <scope>NUCLEOTIDE SEQUENCE [LARGE SCALE GENOMIC DNA]</scope>
    <source>
        <strain evidence="2 3">CBS 135458</strain>
    </source>
</reference>
<evidence type="ECO:0000313" key="2">
    <source>
        <dbReference type="EMBL" id="KAK8048615.1"/>
    </source>
</evidence>
<dbReference type="GeneID" id="92094817"/>
<feature type="region of interest" description="Disordered" evidence="1">
    <location>
        <begin position="388"/>
        <end position="410"/>
    </location>
</feature>
<feature type="compositionally biased region" description="Polar residues" evidence="1">
    <location>
        <begin position="531"/>
        <end position="540"/>
    </location>
</feature>
<dbReference type="EMBL" id="JAQQWL010000011">
    <property type="protein sequence ID" value="KAK8048615.1"/>
    <property type="molecule type" value="Genomic_DNA"/>
</dbReference>
<feature type="compositionally biased region" description="Basic and acidic residues" evidence="1">
    <location>
        <begin position="467"/>
        <end position="476"/>
    </location>
</feature>
<feature type="region of interest" description="Disordered" evidence="1">
    <location>
        <begin position="425"/>
        <end position="482"/>
    </location>
</feature>
<organism evidence="2 3">
    <name type="scientific">Apiospora phragmitis</name>
    <dbReference type="NCBI Taxonomy" id="2905665"/>
    <lineage>
        <taxon>Eukaryota</taxon>
        <taxon>Fungi</taxon>
        <taxon>Dikarya</taxon>
        <taxon>Ascomycota</taxon>
        <taxon>Pezizomycotina</taxon>
        <taxon>Sordariomycetes</taxon>
        <taxon>Xylariomycetidae</taxon>
        <taxon>Amphisphaeriales</taxon>
        <taxon>Apiosporaceae</taxon>
        <taxon>Apiospora</taxon>
    </lineage>
</organism>
<dbReference type="RefSeq" id="XP_066710864.1">
    <property type="nucleotide sequence ID" value="XM_066861754.1"/>
</dbReference>
<name>A0ABR1TPM9_9PEZI</name>
<protein>
    <submittedName>
        <fullName evidence="2">Uncharacterized protein</fullName>
    </submittedName>
</protein>
<evidence type="ECO:0000313" key="3">
    <source>
        <dbReference type="Proteomes" id="UP001480595"/>
    </source>
</evidence>
<accession>A0ABR1TPM9</accession>
<feature type="region of interest" description="Disordered" evidence="1">
    <location>
        <begin position="518"/>
        <end position="549"/>
    </location>
</feature>
<proteinExistence type="predicted"/>
<evidence type="ECO:0000256" key="1">
    <source>
        <dbReference type="SAM" id="MobiDB-lite"/>
    </source>
</evidence>
<feature type="compositionally biased region" description="Polar residues" evidence="1">
    <location>
        <begin position="426"/>
        <end position="443"/>
    </location>
</feature>
<dbReference type="Proteomes" id="UP001480595">
    <property type="component" value="Unassembled WGS sequence"/>
</dbReference>
<comment type="caution">
    <text evidence="2">The sequence shown here is derived from an EMBL/GenBank/DDBJ whole genome shotgun (WGS) entry which is preliminary data.</text>
</comment>
<keyword evidence="3" id="KW-1185">Reference proteome</keyword>
<gene>
    <name evidence="2" type="ORF">PG994_010345</name>
</gene>
<feature type="compositionally biased region" description="Polar residues" evidence="1">
    <location>
        <begin position="396"/>
        <end position="408"/>
    </location>
</feature>
<sequence length="740" mass="82235">MSDFTDTPSVAPSAIAHRTMKRYYDEWTAQNLTVSEGIGRRGTSQAESNSVAGSGQEYHGFLLSSNWILRPDGLQEFFSEFSKYSLKSEITWDATLGCFRVRSTLDEGSDLMTAVRDILDRIVQPEIERVSAPERYGVFGGKSSDKIQHVTDWRTETLGEDERKAYEKFAYPRELMEMEHQDTWKMPTEHINAGVTIVHLLPTKRLLDELQKTSGCTVLVGMDGKSLRIGGMTEYAVEVAKKKMDRLSKYYVSCRAEQKCAHLNEGLLTTIFLDRTRCVLKKGQSTYGTVFSNGSVVSKALYDYASKGYRSTPHPDIAPAFEKSKAASAFTPFKGYRYSAKISTWVDADSSASHSQPSSAVVADFSSVNPQVAPNVVQWAKRTALENGKDEDFPMPTNNPLQLSQDPNVQREAKWGDVREIDPFAASSSMTASPETTNASSLQKKAPPRDLLDSPARTPKCAGPEEPSLRRSHGGDENLVSFSPEKDSTAALVSWSMQPLLPSPRIVVGEQQSREFHVTMEQRAPSKKSQNRQTQSSTAQRPDPSPEVIGKVSNRLVEILEPLRMFQGAVSLKAELGRFVFTKLNPADISLPDCGLGPPRHKTPEEIEKILGCHSNSKALLFTRIISLSGGDMNYMADLREPGDASSPVWMLSRKSVIYEFRCQTSTPDKKSRSCFIVDVDSGDFSFRIRPDIKEGSKGGVFMHCLSRTFDIQFTVDTAPYLTEDCKSFAQELVDSLTVK</sequence>